<sequence>MTNSWARSGRDAEVRVAAVGGGGEAAVWSAVGEKSATRPPDPVAGSPVVEEKAVGGRLEAVVRSAVGESREAEVAADTVGRRRRWSRTPAVKDEGGDGWWGGGGNRELGEEAADGALSKALKV</sequence>
<reference evidence="2" key="2">
    <citation type="submission" date="2018-04" db="EMBL/GenBank/DDBJ databases">
        <title>OnivRS2 (Oryza nivara Reference Sequence Version 2).</title>
        <authorList>
            <person name="Zhang J."/>
            <person name="Kudrna D."/>
            <person name="Lee S."/>
            <person name="Talag J."/>
            <person name="Rajasekar S."/>
            <person name="Welchert J."/>
            <person name="Hsing Y.-I."/>
            <person name="Wing R.A."/>
        </authorList>
    </citation>
    <scope>NUCLEOTIDE SEQUENCE [LARGE SCALE GENOMIC DNA]</scope>
    <source>
        <strain evidence="2">SL10</strain>
    </source>
</reference>
<dbReference type="HOGENOM" id="CLU_2018924_0_0_1"/>
<feature type="compositionally biased region" description="Gly residues" evidence="1">
    <location>
        <begin position="97"/>
        <end position="106"/>
    </location>
</feature>
<protein>
    <recommendedName>
        <fullName evidence="4">DUF834 domain-containing protein</fullName>
    </recommendedName>
</protein>
<proteinExistence type="predicted"/>
<evidence type="ECO:0008006" key="4">
    <source>
        <dbReference type="Google" id="ProtNLM"/>
    </source>
</evidence>
<keyword evidence="3" id="KW-1185">Reference proteome</keyword>
<feature type="region of interest" description="Disordered" evidence="1">
    <location>
        <begin position="85"/>
        <end position="123"/>
    </location>
</feature>
<name>A0A0E0JB56_ORYNI</name>
<dbReference type="Proteomes" id="UP000006591">
    <property type="component" value="Chromosome 12"/>
</dbReference>
<accession>A0A0E0JB56</accession>
<dbReference type="EnsemblPlants" id="ONIVA12G14380.1">
    <property type="protein sequence ID" value="ONIVA12G14380.1"/>
    <property type="gene ID" value="ONIVA12G14380"/>
</dbReference>
<evidence type="ECO:0000313" key="2">
    <source>
        <dbReference type="EnsemblPlants" id="ONIVA12G14380.1"/>
    </source>
</evidence>
<reference evidence="2" key="1">
    <citation type="submission" date="2015-04" db="UniProtKB">
        <authorList>
            <consortium name="EnsemblPlants"/>
        </authorList>
    </citation>
    <scope>IDENTIFICATION</scope>
    <source>
        <strain evidence="2">SL10</strain>
    </source>
</reference>
<evidence type="ECO:0000256" key="1">
    <source>
        <dbReference type="SAM" id="MobiDB-lite"/>
    </source>
</evidence>
<organism evidence="2">
    <name type="scientific">Oryza nivara</name>
    <name type="common">Indian wild rice</name>
    <name type="synonym">Oryza sativa f. spontanea</name>
    <dbReference type="NCBI Taxonomy" id="4536"/>
    <lineage>
        <taxon>Eukaryota</taxon>
        <taxon>Viridiplantae</taxon>
        <taxon>Streptophyta</taxon>
        <taxon>Embryophyta</taxon>
        <taxon>Tracheophyta</taxon>
        <taxon>Spermatophyta</taxon>
        <taxon>Magnoliopsida</taxon>
        <taxon>Liliopsida</taxon>
        <taxon>Poales</taxon>
        <taxon>Poaceae</taxon>
        <taxon>BOP clade</taxon>
        <taxon>Oryzoideae</taxon>
        <taxon>Oryzeae</taxon>
        <taxon>Oryzinae</taxon>
        <taxon>Oryza</taxon>
    </lineage>
</organism>
<dbReference type="Gramene" id="ONIVA12G14380.1">
    <property type="protein sequence ID" value="ONIVA12G14380.1"/>
    <property type="gene ID" value="ONIVA12G14380"/>
</dbReference>
<evidence type="ECO:0000313" key="3">
    <source>
        <dbReference type="Proteomes" id="UP000006591"/>
    </source>
</evidence>
<dbReference type="AlphaFoldDB" id="A0A0E0JB56"/>